<name>M0MA90_HALMO</name>
<gene>
    <name evidence="2" type="ORF">C448_12151</name>
</gene>
<evidence type="ECO:0008006" key="4">
    <source>
        <dbReference type="Google" id="ProtNLM"/>
    </source>
</evidence>
<reference evidence="2 3" key="1">
    <citation type="journal article" date="2014" name="PLoS Genet.">
        <title>Phylogenetically driven sequencing of extremely halophilic archaea reveals strategies for static and dynamic osmo-response.</title>
        <authorList>
            <person name="Becker E.A."/>
            <person name="Seitzer P.M."/>
            <person name="Tritt A."/>
            <person name="Larsen D."/>
            <person name="Krusor M."/>
            <person name="Yao A.I."/>
            <person name="Wu D."/>
            <person name="Madern D."/>
            <person name="Eisen J.A."/>
            <person name="Darling A.E."/>
            <person name="Facciotti M.T."/>
        </authorList>
    </citation>
    <scope>NUCLEOTIDE SEQUENCE [LARGE SCALE GENOMIC DNA]</scope>
    <source>
        <strain evidence="2 3">DSM 1307</strain>
    </source>
</reference>
<dbReference type="InterPro" id="IPR058335">
    <property type="entry name" value="PccX"/>
</dbReference>
<feature type="region of interest" description="Disordered" evidence="1">
    <location>
        <begin position="59"/>
        <end position="105"/>
    </location>
</feature>
<dbReference type="Pfam" id="PF26062">
    <property type="entry name" value="DUF8022"/>
    <property type="match status" value="1"/>
</dbReference>
<comment type="caution">
    <text evidence="2">The sequence shown here is derived from an EMBL/GenBank/DDBJ whole genome shotgun (WGS) entry which is preliminary data.</text>
</comment>
<dbReference type="PATRIC" id="fig|931277.6.peg.2375"/>
<organism evidence="2 3">
    <name type="scientific">Halococcus morrhuae DSM 1307</name>
    <dbReference type="NCBI Taxonomy" id="931277"/>
    <lineage>
        <taxon>Archaea</taxon>
        <taxon>Methanobacteriati</taxon>
        <taxon>Methanobacteriota</taxon>
        <taxon>Stenosarchaea group</taxon>
        <taxon>Halobacteria</taxon>
        <taxon>Halobacteriales</taxon>
        <taxon>Halococcaceae</taxon>
        <taxon>Halococcus</taxon>
    </lineage>
</organism>
<dbReference type="AlphaFoldDB" id="M0MA90"/>
<dbReference type="Proteomes" id="UP000011568">
    <property type="component" value="Unassembled WGS sequence"/>
</dbReference>
<proteinExistence type="predicted"/>
<dbReference type="RefSeq" id="WP_004055068.1">
    <property type="nucleotide sequence ID" value="NZ_AOMC01000142.1"/>
</dbReference>
<dbReference type="EMBL" id="AOMC01000142">
    <property type="protein sequence ID" value="EMA41320.1"/>
    <property type="molecule type" value="Genomic_DNA"/>
</dbReference>
<evidence type="ECO:0000313" key="2">
    <source>
        <dbReference type="EMBL" id="EMA41320.1"/>
    </source>
</evidence>
<evidence type="ECO:0000313" key="3">
    <source>
        <dbReference type="Proteomes" id="UP000011568"/>
    </source>
</evidence>
<dbReference type="eggNOG" id="arCOG09052">
    <property type="taxonomic scope" value="Archaea"/>
</dbReference>
<feature type="region of interest" description="Disordered" evidence="1">
    <location>
        <begin position="1"/>
        <end position="29"/>
    </location>
</feature>
<keyword evidence="3" id="KW-1185">Reference proteome</keyword>
<evidence type="ECO:0000256" key="1">
    <source>
        <dbReference type="SAM" id="MobiDB-lite"/>
    </source>
</evidence>
<sequence>MTATSLLAETDDPGDSDDEQATASEGVLDELNLSVPASADRGEAAAIAAAIGAHLRDRAAAAANADEEGSESCDRWSLCGRLDGRTPPQGVARGEEWKTAGRLRR</sequence>
<dbReference type="STRING" id="931277.C448_12151"/>
<protein>
    <recommendedName>
        <fullName evidence="4">Acc operon protein</fullName>
    </recommendedName>
</protein>
<accession>M0MA90</accession>
<feature type="compositionally biased region" description="Acidic residues" evidence="1">
    <location>
        <begin position="9"/>
        <end position="20"/>
    </location>
</feature>